<reference evidence="2" key="1">
    <citation type="journal article" date="2020" name="mSystems">
        <title>Genome- and Community-Level Interaction Insights into Carbon Utilization and Element Cycling Functions of Hydrothermarchaeota in Hydrothermal Sediment.</title>
        <authorList>
            <person name="Zhou Z."/>
            <person name="Liu Y."/>
            <person name="Xu W."/>
            <person name="Pan J."/>
            <person name="Luo Z.H."/>
            <person name="Li M."/>
        </authorList>
    </citation>
    <scope>NUCLEOTIDE SEQUENCE [LARGE SCALE GENOMIC DNA]</scope>
    <source>
        <strain evidence="2">SpSt-618</strain>
        <strain evidence="3">SpSt-657</strain>
    </source>
</reference>
<evidence type="ECO:0000259" key="1">
    <source>
        <dbReference type="Pfam" id="PF00294"/>
    </source>
</evidence>
<dbReference type="SUPFAM" id="SSF53613">
    <property type="entry name" value="Ribokinase-like"/>
    <property type="match status" value="1"/>
</dbReference>
<dbReference type="Gene3D" id="3.40.1190.20">
    <property type="match status" value="1"/>
</dbReference>
<name>A0A7J3I899_9CREN</name>
<organism evidence="2">
    <name type="scientific">Ignisphaera aggregans</name>
    <dbReference type="NCBI Taxonomy" id="334771"/>
    <lineage>
        <taxon>Archaea</taxon>
        <taxon>Thermoproteota</taxon>
        <taxon>Thermoprotei</taxon>
        <taxon>Desulfurococcales</taxon>
        <taxon>Desulfurococcaceae</taxon>
        <taxon>Ignisphaera</taxon>
    </lineage>
</organism>
<dbReference type="EMBL" id="DTAI01000134">
    <property type="protein sequence ID" value="HGN36843.1"/>
    <property type="molecule type" value="Genomic_DNA"/>
</dbReference>
<feature type="domain" description="Carbohydrate kinase PfkB" evidence="1">
    <location>
        <begin position="164"/>
        <end position="266"/>
    </location>
</feature>
<dbReference type="AlphaFoldDB" id="A0A7J3I899"/>
<sequence length="294" mass="32608">MRALFIGNITIDDVNGRYRVGGSGYYGGRALAEYLGVDVYVATHIASDVRGLIRGTLDLYGIKVIELGADASPIFIISGGRAVGFRGSSPIIDMEAVKVYAKIYGFEAIYITPIMNEVFEHQIAQVKEFNPKITAIDIQGFVRERSNDDIKCLWKWNSVEVLLNTDIVHGNVREFCFTDEEKGIIKYIKDLSSIGGTSFLVSLDYRGLYLVNNNEVLYIPSLPVETVDDVGAGDILLAVTGYFRAMGMSIVESVVRGIAAAALKTENAYREWFSRELLEIYSKELIESIKSIEV</sequence>
<proteinExistence type="predicted"/>
<dbReference type="Pfam" id="PF00294">
    <property type="entry name" value="PfkB"/>
    <property type="match status" value="1"/>
</dbReference>
<evidence type="ECO:0000313" key="3">
    <source>
        <dbReference type="EMBL" id="HGQ18972.1"/>
    </source>
</evidence>
<comment type="caution">
    <text evidence="2">The sequence shown here is derived from an EMBL/GenBank/DDBJ whole genome shotgun (WGS) entry which is preliminary data.</text>
</comment>
<accession>A0A7J3I899</accession>
<gene>
    <name evidence="2" type="ORF">ENT87_04780</name>
    <name evidence="3" type="ORF">ENU30_08400</name>
</gene>
<dbReference type="InterPro" id="IPR029056">
    <property type="entry name" value="Ribokinase-like"/>
</dbReference>
<protein>
    <recommendedName>
        <fullName evidence="1">Carbohydrate kinase PfkB domain-containing protein</fullName>
    </recommendedName>
</protein>
<dbReference type="EMBL" id="DTBZ01000156">
    <property type="protein sequence ID" value="HGQ18972.1"/>
    <property type="molecule type" value="Genomic_DNA"/>
</dbReference>
<dbReference type="InterPro" id="IPR011611">
    <property type="entry name" value="PfkB_dom"/>
</dbReference>
<evidence type="ECO:0000313" key="2">
    <source>
        <dbReference type="EMBL" id="HGN36843.1"/>
    </source>
</evidence>